<protein>
    <submittedName>
        <fullName evidence="4">Uncharacterized protein</fullName>
    </submittedName>
</protein>
<dbReference type="Pfam" id="PF09822">
    <property type="entry name" value="ABC_transp_aux"/>
    <property type="match status" value="1"/>
</dbReference>
<dbReference type="AlphaFoldDB" id="A0A0B7GY99"/>
<evidence type="ECO:0000313" key="5">
    <source>
        <dbReference type="Proteomes" id="UP000042527"/>
    </source>
</evidence>
<evidence type="ECO:0000256" key="1">
    <source>
        <dbReference type="SAM" id="Phobius"/>
    </source>
</evidence>
<keyword evidence="5" id="KW-1185">Reference proteome</keyword>
<dbReference type="InterPro" id="IPR019196">
    <property type="entry name" value="ABC_transp_unknown"/>
</dbReference>
<dbReference type="RefSeq" id="WP_024752822.1">
    <property type="nucleotide sequence ID" value="NZ_CDNC01000016.1"/>
</dbReference>
<dbReference type="Proteomes" id="UP000042527">
    <property type="component" value="Unassembled WGS sequence"/>
</dbReference>
<dbReference type="EMBL" id="CDNC01000016">
    <property type="protein sequence ID" value="CEM61940.1"/>
    <property type="molecule type" value="Genomic_DNA"/>
</dbReference>
<keyword evidence="1" id="KW-1133">Transmembrane helix</keyword>
<feature type="domain" description="DUF7088" evidence="3">
    <location>
        <begin position="39"/>
        <end position="137"/>
    </location>
</feature>
<evidence type="ECO:0000313" key="4">
    <source>
        <dbReference type="EMBL" id="CEM61940.1"/>
    </source>
</evidence>
<dbReference type="OrthoDB" id="354042at2"/>
<feature type="transmembrane region" description="Helical" evidence="1">
    <location>
        <begin position="12"/>
        <end position="33"/>
    </location>
</feature>
<dbReference type="InterPro" id="IPR055396">
    <property type="entry name" value="DUF7088"/>
</dbReference>
<gene>
    <name evidence="4" type="ORF">TPHV1_230017</name>
</gene>
<feature type="domain" description="ABC-type uncharacterised transport system" evidence="2">
    <location>
        <begin position="187"/>
        <end position="430"/>
    </location>
</feature>
<evidence type="ECO:0000259" key="2">
    <source>
        <dbReference type="Pfam" id="PF09822"/>
    </source>
</evidence>
<proteinExistence type="predicted"/>
<feature type="transmembrane region" description="Helical" evidence="1">
    <location>
        <begin position="471"/>
        <end position="492"/>
    </location>
</feature>
<keyword evidence="1" id="KW-0812">Transmembrane</keyword>
<name>A0A0B7GY99_TREPH</name>
<evidence type="ECO:0000259" key="3">
    <source>
        <dbReference type="Pfam" id="PF23357"/>
    </source>
</evidence>
<accession>A0A0B7GY99</accession>
<reference evidence="5" key="1">
    <citation type="submission" date="2015-01" db="EMBL/GenBank/DDBJ databases">
        <authorList>
            <person name="Manzoor Shahid"/>
            <person name="Zubair Saima"/>
        </authorList>
    </citation>
    <scope>NUCLEOTIDE SEQUENCE [LARGE SCALE GENOMIC DNA]</scope>
    <source>
        <strain evidence="5">V1</strain>
    </source>
</reference>
<organism evidence="4 5">
    <name type="scientific">Treponema phagedenis</name>
    <dbReference type="NCBI Taxonomy" id="162"/>
    <lineage>
        <taxon>Bacteria</taxon>
        <taxon>Pseudomonadati</taxon>
        <taxon>Spirochaetota</taxon>
        <taxon>Spirochaetia</taxon>
        <taxon>Spirochaetales</taxon>
        <taxon>Treponemataceae</taxon>
        <taxon>Treponema</taxon>
    </lineage>
</organism>
<dbReference type="Pfam" id="PF23357">
    <property type="entry name" value="DUF7088"/>
    <property type="match status" value="1"/>
</dbReference>
<sequence length="496" mass="55717">MKKKKLKHEYRLQFVLSILICIFAAIFVSRVYVRVDLTKQKTYTLSPISLNILENLEGVAEITWFKSSGVEVHIPSLQYVKDFLTEYAAKGNCIFTVKDTGSVSQTALEKLGLAPQQIERTDKNSVMLENLYSGLMLEYLGETRLIPFLADTTRLEARLARFFTEIKQDVSGGKNNRTVFLLAPPDSLNGHYRYIIPWLQYEGFIPQVLSLPLPNLDPQVPLLVLGSGCLHEDDSMQLELFLEKKGNAVFFVSGNTVAAMDDWSAQAKKQDPLIELLVRHGISINASLIIDILNFRMTLPSANGMQYEKINYPFWPTVFLSAENSSLIFAGLPQLQLFWPSSVDVQNSDDTLQVLAHTSKNSITLAEPYDTNPFGKQLSLIANADNKRQVPFAAASTKKGRLIVVADENMVSTAIEYTNSDYNLGFMINCLDWICGKEQILQLKNKQAIIPPFKNFETADKAAGIFSQARVINFLIIPLCILLAAISVQIVYRRKQ</sequence>
<keyword evidence="1" id="KW-0472">Membrane</keyword>